<comment type="caution">
    <text evidence="2">The sequence shown here is derived from an EMBL/GenBank/DDBJ whole genome shotgun (WGS) entry which is preliminary data.</text>
</comment>
<feature type="region of interest" description="Disordered" evidence="1">
    <location>
        <begin position="120"/>
        <end position="146"/>
    </location>
</feature>
<accession>A0AAD5DT80</accession>
<dbReference type="AlphaFoldDB" id="A0AAD5DT80"/>
<sequence length="166" mass="17122">MLLPKIPCTGVESPDPACTGLQGELWWALAFAEATQQLNFPLAANATPWAGTRAIGGCRTAEHQCQTVQPWATAATLAQTYPDNPHGVLLAPYLAPAANGGGEEQGFVVAAVFDTGSTDMQAEGEHCKNGGEPVPGGQPETSSGNRRSTGLVSLLLVAVAVALAWI</sequence>
<dbReference type="EMBL" id="JADXDR010000035">
    <property type="protein sequence ID" value="KAI7843917.1"/>
    <property type="molecule type" value="Genomic_DNA"/>
</dbReference>
<name>A0AAD5DT80_9CHLO</name>
<keyword evidence="3" id="KW-1185">Reference proteome</keyword>
<evidence type="ECO:0000313" key="3">
    <source>
        <dbReference type="Proteomes" id="UP001205105"/>
    </source>
</evidence>
<reference evidence="2" key="1">
    <citation type="submission" date="2020-11" db="EMBL/GenBank/DDBJ databases">
        <title>Chlorella ohadii genome sequencing and assembly.</title>
        <authorList>
            <person name="Murik O."/>
            <person name="Treves H."/>
            <person name="Kedem I."/>
            <person name="Shotland Y."/>
            <person name="Kaplan A."/>
        </authorList>
    </citation>
    <scope>NUCLEOTIDE SEQUENCE</scope>
    <source>
        <strain evidence="2">1</strain>
    </source>
</reference>
<protein>
    <submittedName>
        <fullName evidence="2">Uncharacterized protein</fullName>
    </submittedName>
</protein>
<organism evidence="2 3">
    <name type="scientific">Chlorella ohadii</name>
    <dbReference type="NCBI Taxonomy" id="2649997"/>
    <lineage>
        <taxon>Eukaryota</taxon>
        <taxon>Viridiplantae</taxon>
        <taxon>Chlorophyta</taxon>
        <taxon>core chlorophytes</taxon>
        <taxon>Trebouxiophyceae</taxon>
        <taxon>Chlorellales</taxon>
        <taxon>Chlorellaceae</taxon>
        <taxon>Chlorella clade</taxon>
        <taxon>Chlorella</taxon>
    </lineage>
</organism>
<evidence type="ECO:0000256" key="1">
    <source>
        <dbReference type="SAM" id="MobiDB-lite"/>
    </source>
</evidence>
<dbReference type="Proteomes" id="UP001205105">
    <property type="component" value="Unassembled WGS sequence"/>
</dbReference>
<proteinExistence type="predicted"/>
<gene>
    <name evidence="2" type="ORF">COHA_002459</name>
</gene>
<evidence type="ECO:0000313" key="2">
    <source>
        <dbReference type="EMBL" id="KAI7843917.1"/>
    </source>
</evidence>